<evidence type="ECO:0000313" key="3">
    <source>
        <dbReference type="Proteomes" id="UP000499080"/>
    </source>
</evidence>
<organism evidence="2 3">
    <name type="scientific">Araneus ventricosus</name>
    <name type="common">Orbweaver spider</name>
    <name type="synonym">Epeira ventricosa</name>
    <dbReference type="NCBI Taxonomy" id="182803"/>
    <lineage>
        <taxon>Eukaryota</taxon>
        <taxon>Metazoa</taxon>
        <taxon>Ecdysozoa</taxon>
        <taxon>Arthropoda</taxon>
        <taxon>Chelicerata</taxon>
        <taxon>Arachnida</taxon>
        <taxon>Araneae</taxon>
        <taxon>Araneomorphae</taxon>
        <taxon>Entelegynae</taxon>
        <taxon>Araneoidea</taxon>
        <taxon>Araneidae</taxon>
        <taxon>Araneus</taxon>
    </lineage>
</organism>
<evidence type="ECO:0000256" key="1">
    <source>
        <dbReference type="SAM" id="MobiDB-lite"/>
    </source>
</evidence>
<reference evidence="2 3" key="1">
    <citation type="journal article" date="2019" name="Sci. Rep.">
        <title>Orb-weaving spider Araneus ventricosus genome elucidates the spidroin gene catalogue.</title>
        <authorList>
            <person name="Kono N."/>
            <person name="Nakamura H."/>
            <person name="Ohtoshi R."/>
            <person name="Moran D.A.P."/>
            <person name="Shinohara A."/>
            <person name="Yoshida Y."/>
            <person name="Fujiwara M."/>
            <person name="Mori M."/>
            <person name="Tomita M."/>
            <person name="Arakawa K."/>
        </authorList>
    </citation>
    <scope>NUCLEOTIDE SEQUENCE [LARGE SCALE GENOMIC DNA]</scope>
</reference>
<dbReference type="EMBL" id="BGPR01002024">
    <property type="protein sequence ID" value="GBM66422.1"/>
    <property type="molecule type" value="Genomic_DNA"/>
</dbReference>
<evidence type="ECO:0000313" key="2">
    <source>
        <dbReference type="EMBL" id="GBM66422.1"/>
    </source>
</evidence>
<sequence>MSASTSSPVKTDDVLNLDFPPQDFNDKNPDGSEIENDIRITSARSLSEPSHHKEISRITTVTITKITAVLFKARTSIENRNLIQTELETLTYVLFDKVAENGCLRTQMTILQEENTALNAQVRQIQPVAPTSAQGPRVHSPPAAKTFASVLKQNTKKKPPPKHVSLVFAKDNSTSSEEVKEILLKSLSPSKIKVGVRNVRKLAKGVLQLNATTQRTSTSSSRKSAITEILQTDSRHANR</sequence>
<dbReference type="Proteomes" id="UP000499080">
    <property type="component" value="Unassembled WGS sequence"/>
</dbReference>
<comment type="caution">
    <text evidence="2">The sequence shown here is derived from an EMBL/GenBank/DDBJ whole genome shotgun (WGS) entry which is preliminary data.</text>
</comment>
<name>A0A4Y2HMA8_ARAVE</name>
<protein>
    <submittedName>
        <fullName evidence="2">Uncharacterized protein</fullName>
    </submittedName>
</protein>
<feature type="region of interest" description="Disordered" evidence="1">
    <location>
        <begin position="1"/>
        <end position="34"/>
    </location>
</feature>
<accession>A0A4Y2HMA8</accession>
<keyword evidence="3" id="KW-1185">Reference proteome</keyword>
<dbReference type="AlphaFoldDB" id="A0A4Y2HMA8"/>
<proteinExistence type="predicted"/>
<gene>
    <name evidence="2" type="ORF">AVEN_13016_1</name>
</gene>